<protein>
    <submittedName>
        <fullName evidence="2">Hpr(Ser) kinase/phosphatase</fullName>
    </submittedName>
</protein>
<organism evidence="2 3">
    <name type="scientific">Phyllobacterium leguminum</name>
    <dbReference type="NCBI Taxonomy" id="314237"/>
    <lineage>
        <taxon>Bacteria</taxon>
        <taxon>Pseudomonadati</taxon>
        <taxon>Pseudomonadota</taxon>
        <taxon>Alphaproteobacteria</taxon>
        <taxon>Hyphomicrobiales</taxon>
        <taxon>Phyllobacteriaceae</taxon>
        <taxon>Phyllobacterium</taxon>
    </lineage>
</organism>
<keyword evidence="2" id="KW-0808">Transferase</keyword>
<evidence type="ECO:0000313" key="2">
    <source>
        <dbReference type="EMBL" id="PYE89089.1"/>
    </source>
</evidence>
<dbReference type="Pfam" id="PF07475">
    <property type="entry name" value="Hpr_kinase_C"/>
    <property type="match status" value="1"/>
</dbReference>
<keyword evidence="3" id="KW-1185">Reference proteome</keyword>
<evidence type="ECO:0000313" key="3">
    <source>
        <dbReference type="Proteomes" id="UP000247454"/>
    </source>
</evidence>
<dbReference type="AlphaFoldDB" id="A0A318T4F8"/>
<comment type="caution">
    <text evidence="2">The sequence shown here is derived from an EMBL/GenBank/DDBJ whole genome shotgun (WGS) entry which is preliminary data.</text>
</comment>
<dbReference type="InterPro" id="IPR011104">
    <property type="entry name" value="Hpr_kin/Pase_C"/>
</dbReference>
<name>A0A318T4F8_9HYPH</name>
<gene>
    <name evidence="2" type="ORF">C7477_105192</name>
</gene>
<dbReference type="Gene3D" id="3.40.50.300">
    <property type="entry name" value="P-loop containing nucleotide triphosphate hydrolases"/>
    <property type="match status" value="1"/>
</dbReference>
<keyword evidence="2" id="KW-0418">Kinase</keyword>
<dbReference type="GO" id="GO:0005524">
    <property type="term" value="F:ATP binding"/>
    <property type="evidence" value="ECO:0007669"/>
    <property type="project" value="InterPro"/>
</dbReference>
<evidence type="ECO:0000259" key="1">
    <source>
        <dbReference type="Pfam" id="PF07475"/>
    </source>
</evidence>
<dbReference type="GO" id="GO:0000155">
    <property type="term" value="F:phosphorelay sensor kinase activity"/>
    <property type="evidence" value="ECO:0007669"/>
    <property type="project" value="InterPro"/>
</dbReference>
<accession>A0A318T4F8</accession>
<proteinExistence type="predicted"/>
<reference evidence="2 3" key="1">
    <citation type="submission" date="2018-06" db="EMBL/GenBank/DDBJ databases">
        <title>Genomic Encyclopedia of Type Strains, Phase III (KMG-III): the genomes of soil and plant-associated and newly described type strains.</title>
        <authorList>
            <person name="Whitman W."/>
        </authorList>
    </citation>
    <scope>NUCLEOTIDE SEQUENCE [LARGE SCALE GENOMIC DNA]</scope>
    <source>
        <strain evidence="2 3">ORS 1419</strain>
    </source>
</reference>
<feature type="domain" description="HPr kinase/phosphorylase C-terminal" evidence="1">
    <location>
        <begin position="13"/>
        <end position="149"/>
    </location>
</feature>
<dbReference type="GO" id="GO:0006109">
    <property type="term" value="P:regulation of carbohydrate metabolic process"/>
    <property type="evidence" value="ECO:0007669"/>
    <property type="project" value="InterPro"/>
</dbReference>
<dbReference type="CDD" id="cd01918">
    <property type="entry name" value="HprK_C"/>
    <property type="match status" value="1"/>
</dbReference>
<dbReference type="Proteomes" id="UP000247454">
    <property type="component" value="Unassembled WGS sequence"/>
</dbReference>
<dbReference type="InterPro" id="IPR027417">
    <property type="entry name" value="P-loop_NTPase"/>
</dbReference>
<sequence>MMTAMHGPDENIRENIHATALLVADRGVLISGASGTGKSGLALALINARLLSGGFAALVSDDRTILRAANGRLLASAPETLAGGIEVRGAGLFCMAHEKQAVIHLVVDLVSAIEAVRYPDEAKRTLCGVTLPRLALPSLASAEANILMACQAIAAALFMQPWPHA</sequence>
<dbReference type="EMBL" id="QJTF01000005">
    <property type="protein sequence ID" value="PYE89089.1"/>
    <property type="molecule type" value="Genomic_DNA"/>
</dbReference>
<dbReference type="SUPFAM" id="SSF53795">
    <property type="entry name" value="PEP carboxykinase-like"/>
    <property type="match status" value="1"/>
</dbReference>